<comment type="caution">
    <text evidence="2">The sequence shown here is derived from an EMBL/GenBank/DDBJ whole genome shotgun (WGS) entry which is preliminary data.</text>
</comment>
<dbReference type="PIRSF" id="PIRSF013171">
    <property type="entry name" value="Pur_nuclsid_perm"/>
    <property type="match status" value="1"/>
</dbReference>
<accession>A0A970B6R0</accession>
<keyword evidence="3" id="KW-1185">Reference proteome</keyword>
<dbReference type="PANTHER" id="PTHR38643:SF1">
    <property type="entry name" value="PURINE NUCLEOSIDE PERMEASE C285.05-RELATED"/>
    <property type="match status" value="1"/>
</dbReference>
<dbReference type="PANTHER" id="PTHR38643">
    <property type="entry name" value="PURINE NUCLEOSIDE PERMEASE C285.05-RELATED"/>
    <property type="match status" value="1"/>
</dbReference>
<keyword evidence="1" id="KW-0732">Signal</keyword>
<dbReference type="Proteomes" id="UP000653472">
    <property type="component" value="Unassembled WGS sequence"/>
</dbReference>
<feature type="signal peptide" evidence="1">
    <location>
        <begin position="1"/>
        <end position="18"/>
    </location>
</feature>
<dbReference type="AlphaFoldDB" id="A0A970B6R0"/>
<dbReference type="Gene3D" id="3.40.50.1580">
    <property type="entry name" value="Nucleoside phosphorylase domain"/>
    <property type="match status" value="1"/>
</dbReference>
<dbReference type="PROSITE" id="PS51257">
    <property type="entry name" value="PROKAR_LIPOPROTEIN"/>
    <property type="match status" value="1"/>
</dbReference>
<dbReference type="GO" id="GO:0055085">
    <property type="term" value="P:transmembrane transport"/>
    <property type="evidence" value="ECO:0007669"/>
    <property type="project" value="InterPro"/>
</dbReference>
<dbReference type="EMBL" id="JAAVXB010000021">
    <property type="protein sequence ID" value="NKF24757.1"/>
    <property type="molecule type" value="Genomic_DNA"/>
</dbReference>
<dbReference type="InterPro" id="IPR035994">
    <property type="entry name" value="Nucleoside_phosphorylase_sf"/>
</dbReference>
<organism evidence="2 3">
    <name type="scientific">Solimonas marina</name>
    <dbReference type="NCBI Taxonomy" id="2714601"/>
    <lineage>
        <taxon>Bacteria</taxon>
        <taxon>Pseudomonadati</taxon>
        <taxon>Pseudomonadota</taxon>
        <taxon>Gammaproteobacteria</taxon>
        <taxon>Nevskiales</taxon>
        <taxon>Nevskiaceae</taxon>
        <taxon>Solimonas</taxon>
    </lineage>
</organism>
<evidence type="ECO:0000256" key="1">
    <source>
        <dbReference type="SAM" id="SignalP"/>
    </source>
</evidence>
<dbReference type="SUPFAM" id="SSF53167">
    <property type="entry name" value="Purine and uridine phosphorylases"/>
    <property type="match status" value="1"/>
</dbReference>
<name>A0A970B6R0_9GAMM</name>
<dbReference type="RefSeq" id="WP_168150065.1">
    <property type="nucleotide sequence ID" value="NZ_JAAVXB010000021.1"/>
</dbReference>
<protein>
    <submittedName>
        <fullName evidence="2">Purine nucleoside permease</fullName>
    </submittedName>
</protein>
<dbReference type="GO" id="GO:0003824">
    <property type="term" value="F:catalytic activity"/>
    <property type="evidence" value="ECO:0007669"/>
    <property type="project" value="InterPro"/>
</dbReference>
<sequence>MSTRLLAPLALAALATLAACSKGVPSAAVPQPIPVKVVVVTMFEDGAVTGDKAGEFQNWVEGQKLDTVYPFPLGKYELRGNDAGLLAICTGMGISNATASIMALGTDPRFDLSHAYWLIAGIGGGDPHDVSLGTAVWSKHVVDGDLLYEIDAREIPKDWPYGLLPLGGQHPNDTEHSWTVDTLHFALNPKLTDWAYQLTQDHPVADSAGIAKFRAQFTGYPNALKPPFVTEGDTMSSSRYFHGDLMTQWANDWMKLQAGSDANFMISAMEDSGTLTALHRLANDHRVDLDRVMVLRTASNYSMQPPGKDAAWSTTAEYPEDGKPAIDAAYQVGGIVVHTLLDGWATYRDHIPGN</sequence>
<gene>
    <name evidence="2" type="ORF">G7Y82_20820</name>
</gene>
<reference evidence="2" key="1">
    <citation type="submission" date="2020-03" db="EMBL/GenBank/DDBJ databases">
        <title>Solimonas marina sp. nov., isolated from deep seawater of the Pacific Ocean.</title>
        <authorList>
            <person name="Liu X."/>
            <person name="Lai Q."/>
            <person name="Sun F."/>
            <person name="Gai Y."/>
            <person name="Li G."/>
            <person name="Shao Z."/>
        </authorList>
    </citation>
    <scope>NUCLEOTIDE SEQUENCE</scope>
    <source>
        <strain evidence="2">C16B3</strain>
    </source>
</reference>
<dbReference type="GO" id="GO:0009116">
    <property type="term" value="P:nucleoside metabolic process"/>
    <property type="evidence" value="ECO:0007669"/>
    <property type="project" value="InterPro"/>
</dbReference>
<feature type="chain" id="PRO_5037446302" evidence="1">
    <location>
        <begin position="19"/>
        <end position="354"/>
    </location>
</feature>
<evidence type="ECO:0000313" key="3">
    <source>
        <dbReference type="Proteomes" id="UP000653472"/>
    </source>
</evidence>
<proteinExistence type="predicted"/>
<dbReference type="Pfam" id="PF06516">
    <property type="entry name" value="NUP"/>
    <property type="match status" value="1"/>
</dbReference>
<evidence type="ECO:0000313" key="2">
    <source>
        <dbReference type="EMBL" id="NKF24757.1"/>
    </source>
</evidence>
<dbReference type="InterPro" id="IPR009486">
    <property type="entry name" value="Pur_nuclsid_perm"/>
</dbReference>